<evidence type="ECO:0000313" key="2">
    <source>
        <dbReference type="Proteomes" id="UP001597012"/>
    </source>
</evidence>
<evidence type="ECO:0000313" key="1">
    <source>
        <dbReference type="EMBL" id="MFD0798976.1"/>
    </source>
</evidence>
<organism evidence="1 2">
    <name type="scientific">Maribacter chungangensis</name>
    <dbReference type="NCBI Taxonomy" id="1069117"/>
    <lineage>
        <taxon>Bacteria</taxon>
        <taxon>Pseudomonadati</taxon>
        <taxon>Bacteroidota</taxon>
        <taxon>Flavobacteriia</taxon>
        <taxon>Flavobacteriales</taxon>
        <taxon>Flavobacteriaceae</taxon>
        <taxon>Maribacter</taxon>
    </lineage>
</organism>
<protein>
    <submittedName>
        <fullName evidence="1">DUF2490 domain-containing protein</fullName>
    </submittedName>
</protein>
<dbReference type="InterPro" id="IPR019619">
    <property type="entry name" value="DUF2490"/>
</dbReference>
<comment type="caution">
    <text evidence="1">The sequence shown here is derived from an EMBL/GenBank/DDBJ whole genome shotgun (WGS) entry which is preliminary data.</text>
</comment>
<dbReference type="Proteomes" id="UP001597012">
    <property type="component" value="Unassembled WGS sequence"/>
</dbReference>
<keyword evidence="2" id="KW-1185">Reference proteome</keyword>
<name>A0ABW3B7Z6_9FLAO</name>
<reference evidence="2" key="1">
    <citation type="journal article" date="2019" name="Int. J. Syst. Evol. Microbiol.">
        <title>The Global Catalogue of Microorganisms (GCM) 10K type strain sequencing project: providing services to taxonomists for standard genome sequencing and annotation.</title>
        <authorList>
            <consortium name="The Broad Institute Genomics Platform"/>
            <consortium name="The Broad Institute Genome Sequencing Center for Infectious Disease"/>
            <person name="Wu L."/>
            <person name="Ma J."/>
        </authorList>
    </citation>
    <scope>NUCLEOTIDE SEQUENCE [LARGE SCALE GENOMIC DNA]</scope>
    <source>
        <strain evidence="2">CCUG 61948</strain>
    </source>
</reference>
<dbReference type="EMBL" id="JBHTHY010000014">
    <property type="protein sequence ID" value="MFD0798976.1"/>
    <property type="molecule type" value="Genomic_DNA"/>
</dbReference>
<accession>A0ABW3B7Z6</accession>
<sequence>MSFTNHNRFLFILVLFASYFTQGQDAVIGYWQPQIGINYTVAPNYSHNFSLAKRTFVFRDSETEFTIRQLDLAHFSNLKIRGNQSVGFGIQYRFSGFFDATRENELRLVQQYNITKSDRGLRLGHRLRSEQRITNSATIHRFRYRFALDFPLQGESLDIGETYLVLSTESLWSVATATHPEYDQRIKANLGWMLDQNTKIQIGTEYRAENYTQETGHVFFLLTSLVLSL</sequence>
<dbReference type="RefSeq" id="WP_379935881.1">
    <property type="nucleotide sequence ID" value="NZ_JBHTHY010000014.1"/>
</dbReference>
<gene>
    <name evidence="1" type="ORF">ACFQZJ_16000</name>
</gene>
<proteinExistence type="predicted"/>
<dbReference type="Pfam" id="PF10677">
    <property type="entry name" value="DUF2490"/>
    <property type="match status" value="1"/>
</dbReference>